<dbReference type="RefSeq" id="WP_306389685.1">
    <property type="nucleotide sequence ID" value="NZ_JAVCAP010000017.1"/>
</dbReference>
<protein>
    <submittedName>
        <fullName evidence="1">Uncharacterized protein</fullName>
    </submittedName>
</protein>
<evidence type="ECO:0000313" key="1">
    <source>
        <dbReference type="EMBL" id="MDP8567961.1"/>
    </source>
</evidence>
<accession>A0ABT9JTP0</accession>
<name>A0ABT9JTP0_9PROT</name>
<reference evidence="2" key="1">
    <citation type="journal article" date="2019" name="Int. J. Syst. Evol. Microbiol.">
        <title>The Global Catalogue of Microorganisms (GCM) 10K type strain sequencing project: providing services to taxonomists for standard genome sequencing and annotation.</title>
        <authorList>
            <consortium name="The Broad Institute Genomics Platform"/>
            <consortium name="The Broad Institute Genome Sequencing Center for Infectious Disease"/>
            <person name="Wu L."/>
            <person name="Ma J."/>
        </authorList>
    </citation>
    <scope>NUCLEOTIDE SEQUENCE [LARGE SCALE GENOMIC DNA]</scope>
    <source>
        <strain evidence="2">VKM B-3159</strain>
    </source>
</reference>
<proteinExistence type="predicted"/>
<organism evidence="1 2">
    <name type="scientific">Methylophilus aquaticus</name>
    <dbReference type="NCBI Taxonomy" id="1971610"/>
    <lineage>
        <taxon>Bacteria</taxon>
        <taxon>Pseudomonadati</taxon>
        <taxon>Pseudomonadota</taxon>
        <taxon>Betaproteobacteria</taxon>
        <taxon>Nitrosomonadales</taxon>
        <taxon>Methylophilaceae</taxon>
        <taxon>Methylophilus</taxon>
    </lineage>
</organism>
<comment type="caution">
    <text evidence="1">The sequence shown here is derived from an EMBL/GenBank/DDBJ whole genome shotgun (WGS) entry which is preliminary data.</text>
</comment>
<keyword evidence="2" id="KW-1185">Reference proteome</keyword>
<sequence length="409" mass="46659">MNSKTINREAGDKAKGFRLQKLRAAKLLLECIEESNLVLFYCAIEVIEDVALTKVSTSQTTKIFEEDKNYNPSTNFTLNTPNVLNTLVSFFDIFINQWDASPSLRFSFYTTAGIGKEKKCELSDGTTLPLLPTPVLEMLKSCEFSDGLLKMVHSVLIDEYKSQYKLRDNKGNLSTLENCSLNKFEEFLKKISWHFEQEDEDALKVTVLNLIKNSKLWNYKVHNKEEFILSSILDTLDEKQSVSDYANRFIHSSELQMIFKKAESEDVLAVLDPLWEQVKKIESEITDKRNLSEKILAVYPMYNPTKIKHLARLAARSKIEQASSNKSFLSLKYRAFEACENYFYLNGKSAISSEAELDNLIKQLQATSANDISTLKATYNYTNADTNTINAIVLDLVDSCFLAFDDTKL</sequence>
<gene>
    <name evidence="1" type="ORF">Q9291_08880</name>
</gene>
<dbReference type="EMBL" id="JAVCAP010000017">
    <property type="protein sequence ID" value="MDP8567961.1"/>
    <property type="molecule type" value="Genomic_DNA"/>
</dbReference>
<dbReference type="Proteomes" id="UP001225906">
    <property type="component" value="Unassembled WGS sequence"/>
</dbReference>
<evidence type="ECO:0000313" key="2">
    <source>
        <dbReference type="Proteomes" id="UP001225906"/>
    </source>
</evidence>